<accession>A4JX62</accession>
<dbReference type="RefSeq" id="YP_001111146.1">
    <property type="nucleotide sequence ID" value="NC_009235.2"/>
</dbReference>
<feature type="compositionally biased region" description="Basic residues" evidence="1">
    <location>
        <begin position="274"/>
        <end position="287"/>
    </location>
</feature>
<proteinExistence type="predicted"/>
<evidence type="ECO:0000313" key="2">
    <source>
        <dbReference type="EMBL" id="ABO60847.1"/>
    </source>
</evidence>
<organism evidence="2 3">
    <name type="scientific">Burkholderia phage phi644-2</name>
    <dbReference type="NCBI Taxonomy" id="2881400"/>
    <lineage>
        <taxon>Viruses</taxon>
        <taxon>Duplodnaviria</taxon>
        <taxon>Heunggongvirae</taxon>
        <taxon>Uroviricota</taxon>
        <taxon>Caudoviricetes</taxon>
        <taxon>Stanholtvirus</taxon>
        <taxon>Stanholtvirus sv6442</taxon>
    </lineage>
</organism>
<keyword evidence="3" id="KW-1185">Reference proteome</keyword>
<evidence type="ECO:0000313" key="3">
    <source>
        <dbReference type="Proteomes" id="UP000002289"/>
    </source>
</evidence>
<name>A4JX62_9CAUD</name>
<gene>
    <name evidence="2" type="ORF">BPSphi6442_0069</name>
</gene>
<dbReference type="EMBL" id="CP000625">
    <property type="protein sequence ID" value="ABO60847.1"/>
    <property type="molecule type" value="Genomic_DNA"/>
</dbReference>
<sequence>MIWPYTFPFEIQCSLTNCGARHKSGVIIELEDGAVSNIGHICGADPDKFSTKFSQEMVRMTEGRLRETMMPVLLDRATLQTIERDVRSAYSSAQRWLTWKSAFSEMFPEATQEVGRRIASGVSMAISETIERTEKEIDEIVAAGLAQSRSSARYYEVRKGVIEGSKVWTLFEGDLERMWRRTDALLAADPQAASISKLHALFTDVHQLPNEVRSVVEACEAGKLFFSTSNLSLLAELPMSASAKRRLESLTPGQIEAYIFAKKPGGGTPAVPRKLTKKQRDHYRRAGLKPPEY</sequence>
<protein>
    <submittedName>
        <fullName evidence="2">Gp67, conserved domain protein</fullName>
    </submittedName>
</protein>
<feature type="region of interest" description="Disordered" evidence="1">
    <location>
        <begin position="264"/>
        <end position="293"/>
    </location>
</feature>
<dbReference type="Proteomes" id="UP000002289">
    <property type="component" value="Segment"/>
</dbReference>
<reference evidence="2" key="1">
    <citation type="submission" date="2007-06" db="EMBL/GenBank/DDBJ databases">
        <authorList>
            <person name="DeShazer D."/>
            <person name="Ronning C.M."/>
            <person name="Brinkac L."/>
            <person name="Nierman W.C."/>
        </authorList>
    </citation>
    <scope>NUCLEOTIDE SEQUENCE</scope>
</reference>
<dbReference type="KEGG" id="vg:4960576"/>
<evidence type="ECO:0000256" key="1">
    <source>
        <dbReference type="SAM" id="MobiDB-lite"/>
    </source>
</evidence>
<dbReference type="GeneID" id="4960576"/>